<keyword evidence="4" id="KW-1133">Transmembrane helix</keyword>
<protein>
    <recommendedName>
        <fullName evidence="5">Histidine kinase/HSP90-like ATPase domain-containing protein</fullName>
    </recommendedName>
</protein>
<evidence type="ECO:0000256" key="2">
    <source>
        <dbReference type="ARBA" id="ARBA00022777"/>
    </source>
</evidence>
<evidence type="ECO:0000256" key="3">
    <source>
        <dbReference type="ARBA" id="ARBA00023012"/>
    </source>
</evidence>
<sequence>MTAPGAERRGATDRILRTFGVFTSAGYLFYLLLLLPSIISQAGRFDVWWTPAAAVAVFGSGFAFGLSSLLPDTRCLRIGGGVAAIVFLIAVGTGMWAWTGPDLTDPQGVWLSTFPGVASLAAVAAWRPVFAFAHMIVACVGVQVFNFLARDPATTSPLVPDIAFAIMFCTLFVGAAVMALRTGRVLDSTLDATHAAAAAAAASRARTVERARFDALIHDGVMSTLLVASRQGTTPSLSGQAAQTLQQLDALRAGPGPDDRFGAADVLTHLRTAAGSVDDGVEVQVRRAPGAEAFTMPADAARAIGAALAEALRNSVRHAGPGARRSVTTSVGASRLTVEVADTGRGFDPRTVPAHRLGLAVSIKGRMRQHPGCAARIDSRPGAGTRVHLTWDAS</sequence>
<dbReference type="InterPro" id="IPR050482">
    <property type="entry name" value="Sensor_HK_TwoCompSys"/>
</dbReference>
<dbReference type="PANTHER" id="PTHR24421">
    <property type="entry name" value="NITRATE/NITRITE SENSOR PROTEIN NARX-RELATED"/>
    <property type="match status" value="1"/>
</dbReference>
<keyword evidence="2" id="KW-0418">Kinase</keyword>
<evidence type="ECO:0000313" key="6">
    <source>
        <dbReference type="EMBL" id="GAA4482266.1"/>
    </source>
</evidence>
<accession>A0ABP8P5D1</accession>
<feature type="domain" description="Histidine kinase/HSP90-like ATPase" evidence="5">
    <location>
        <begin position="303"/>
        <end position="392"/>
    </location>
</feature>
<dbReference type="InterPro" id="IPR036890">
    <property type="entry name" value="HATPase_C_sf"/>
</dbReference>
<dbReference type="SUPFAM" id="SSF55874">
    <property type="entry name" value="ATPase domain of HSP90 chaperone/DNA topoisomerase II/histidine kinase"/>
    <property type="match status" value="1"/>
</dbReference>
<feature type="transmembrane region" description="Helical" evidence="4">
    <location>
        <begin position="15"/>
        <end position="35"/>
    </location>
</feature>
<dbReference type="Gene3D" id="3.30.565.10">
    <property type="entry name" value="Histidine kinase-like ATPase, C-terminal domain"/>
    <property type="match status" value="1"/>
</dbReference>
<evidence type="ECO:0000256" key="4">
    <source>
        <dbReference type="SAM" id="Phobius"/>
    </source>
</evidence>
<evidence type="ECO:0000259" key="5">
    <source>
        <dbReference type="Pfam" id="PF02518"/>
    </source>
</evidence>
<keyword evidence="4" id="KW-0472">Membrane</keyword>
<dbReference type="RefSeq" id="WP_345346841.1">
    <property type="nucleotide sequence ID" value="NZ_BAABFB010000050.1"/>
</dbReference>
<proteinExistence type="predicted"/>
<evidence type="ECO:0000256" key="1">
    <source>
        <dbReference type="ARBA" id="ARBA00022679"/>
    </source>
</evidence>
<dbReference type="Pfam" id="PF02518">
    <property type="entry name" value="HATPase_c"/>
    <property type="match status" value="1"/>
</dbReference>
<keyword evidence="7" id="KW-1185">Reference proteome</keyword>
<feature type="transmembrane region" description="Helical" evidence="4">
    <location>
        <begin position="78"/>
        <end position="97"/>
    </location>
</feature>
<keyword evidence="1" id="KW-0808">Transferase</keyword>
<name>A0ABP8P5D1_9NOCA</name>
<reference evidence="7" key="1">
    <citation type="journal article" date="2019" name="Int. J. Syst. Evol. Microbiol.">
        <title>The Global Catalogue of Microorganisms (GCM) 10K type strain sequencing project: providing services to taxonomists for standard genome sequencing and annotation.</title>
        <authorList>
            <consortium name="The Broad Institute Genomics Platform"/>
            <consortium name="The Broad Institute Genome Sequencing Center for Infectious Disease"/>
            <person name="Wu L."/>
            <person name="Ma J."/>
        </authorList>
    </citation>
    <scope>NUCLEOTIDE SEQUENCE [LARGE SCALE GENOMIC DNA]</scope>
    <source>
        <strain evidence="7">JCM 32206</strain>
    </source>
</reference>
<keyword evidence="4" id="KW-0812">Transmembrane</keyword>
<feature type="transmembrane region" description="Helical" evidence="4">
    <location>
        <begin position="47"/>
        <end position="66"/>
    </location>
</feature>
<feature type="transmembrane region" description="Helical" evidence="4">
    <location>
        <begin position="162"/>
        <end position="180"/>
    </location>
</feature>
<comment type="caution">
    <text evidence="6">The sequence shown here is derived from an EMBL/GenBank/DDBJ whole genome shotgun (WGS) entry which is preliminary data.</text>
</comment>
<organism evidence="6 7">
    <name type="scientific">Rhodococcus olei</name>
    <dbReference type="NCBI Taxonomy" id="2161675"/>
    <lineage>
        <taxon>Bacteria</taxon>
        <taxon>Bacillati</taxon>
        <taxon>Actinomycetota</taxon>
        <taxon>Actinomycetes</taxon>
        <taxon>Mycobacteriales</taxon>
        <taxon>Nocardiaceae</taxon>
        <taxon>Rhodococcus</taxon>
    </lineage>
</organism>
<keyword evidence="3" id="KW-0902">Two-component regulatory system</keyword>
<dbReference type="InterPro" id="IPR003594">
    <property type="entry name" value="HATPase_dom"/>
</dbReference>
<gene>
    <name evidence="6" type="ORF">GCM10023094_31880</name>
</gene>
<dbReference type="Proteomes" id="UP001501183">
    <property type="component" value="Unassembled WGS sequence"/>
</dbReference>
<feature type="transmembrane region" description="Helical" evidence="4">
    <location>
        <begin position="131"/>
        <end position="150"/>
    </location>
</feature>
<evidence type="ECO:0000313" key="7">
    <source>
        <dbReference type="Proteomes" id="UP001501183"/>
    </source>
</evidence>
<dbReference type="EMBL" id="BAABFB010000050">
    <property type="protein sequence ID" value="GAA4482266.1"/>
    <property type="molecule type" value="Genomic_DNA"/>
</dbReference>
<dbReference type="PANTHER" id="PTHR24421:SF61">
    <property type="entry name" value="OXYGEN SENSOR HISTIDINE KINASE NREB"/>
    <property type="match status" value="1"/>
</dbReference>